<evidence type="ECO:0000313" key="2">
    <source>
        <dbReference type="Proteomes" id="UP000247702"/>
    </source>
</evidence>
<protein>
    <submittedName>
        <fullName evidence="1">Uncharacterized protein</fullName>
    </submittedName>
</protein>
<reference evidence="1 2" key="1">
    <citation type="submission" date="2017-11" db="EMBL/GenBank/DDBJ databases">
        <title>The genome of Rhizophagus clarus HR1 reveals common genetic basis of auxotrophy among arbuscular mycorrhizal fungi.</title>
        <authorList>
            <person name="Kobayashi Y."/>
        </authorList>
    </citation>
    <scope>NUCLEOTIDE SEQUENCE [LARGE SCALE GENOMIC DNA]</scope>
    <source>
        <strain evidence="1 2">HR1</strain>
    </source>
</reference>
<gene>
    <name evidence="1" type="ORF">RclHR1_04160012</name>
</gene>
<accession>A0A2Z6RSY5</accession>
<dbReference type="Proteomes" id="UP000247702">
    <property type="component" value="Unassembled WGS sequence"/>
</dbReference>
<dbReference type="EMBL" id="BEXD01003513">
    <property type="protein sequence ID" value="GBC01365.1"/>
    <property type="molecule type" value="Genomic_DNA"/>
</dbReference>
<comment type="caution">
    <text evidence="1">The sequence shown here is derived from an EMBL/GenBank/DDBJ whole genome shotgun (WGS) entry which is preliminary data.</text>
</comment>
<evidence type="ECO:0000313" key="1">
    <source>
        <dbReference type="EMBL" id="GBC01365.1"/>
    </source>
</evidence>
<name>A0A2Z6RSY5_9GLOM</name>
<dbReference type="AlphaFoldDB" id="A0A2Z6RSY5"/>
<proteinExistence type="predicted"/>
<sequence length="151" mass="17373">MFSPTSNPTANFIKSALYKEYYECFDAVVTSSNWSLSHLSLFAKDVGKDEYQLQMTGLFKNDLQLKQYLDDMASYKGFSKNLLYLFSKFFGAGFKAAAVKMQLLASSGILQQMDRAQQLLDSNRRLSDYFMEMEISQNDEHQSNIFQLQSE</sequence>
<organism evidence="1 2">
    <name type="scientific">Rhizophagus clarus</name>
    <dbReference type="NCBI Taxonomy" id="94130"/>
    <lineage>
        <taxon>Eukaryota</taxon>
        <taxon>Fungi</taxon>
        <taxon>Fungi incertae sedis</taxon>
        <taxon>Mucoromycota</taxon>
        <taxon>Glomeromycotina</taxon>
        <taxon>Glomeromycetes</taxon>
        <taxon>Glomerales</taxon>
        <taxon>Glomeraceae</taxon>
        <taxon>Rhizophagus</taxon>
    </lineage>
</organism>
<keyword evidence="2" id="KW-1185">Reference proteome</keyword>